<feature type="region of interest" description="Disordered" evidence="1">
    <location>
        <begin position="129"/>
        <end position="158"/>
    </location>
</feature>
<proteinExistence type="predicted"/>
<evidence type="ECO:0000313" key="2">
    <source>
        <dbReference type="EMBL" id="KAF6130750.1"/>
    </source>
</evidence>
<dbReference type="AlphaFoldDB" id="A0A834ERI2"/>
<dbReference type="Proteomes" id="UP000664940">
    <property type="component" value="Unassembled WGS sequence"/>
</dbReference>
<gene>
    <name evidence="2" type="ORF">HJG60_007728</name>
</gene>
<name>A0A834ERI2_9CHIR</name>
<evidence type="ECO:0000256" key="1">
    <source>
        <dbReference type="SAM" id="MobiDB-lite"/>
    </source>
</evidence>
<dbReference type="EMBL" id="JABVXQ010000001">
    <property type="protein sequence ID" value="KAF6130750.1"/>
    <property type="molecule type" value="Genomic_DNA"/>
</dbReference>
<organism evidence="2 3">
    <name type="scientific">Phyllostomus discolor</name>
    <name type="common">pale spear-nosed bat</name>
    <dbReference type="NCBI Taxonomy" id="89673"/>
    <lineage>
        <taxon>Eukaryota</taxon>
        <taxon>Metazoa</taxon>
        <taxon>Chordata</taxon>
        <taxon>Craniata</taxon>
        <taxon>Vertebrata</taxon>
        <taxon>Euteleostomi</taxon>
        <taxon>Mammalia</taxon>
        <taxon>Eutheria</taxon>
        <taxon>Laurasiatheria</taxon>
        <taxon>Chiroptera</taxon>
        <taxon>Yangochiroptera</taxon>
        <taxon>Phyllostomidae</taxon>
        <taxon>Phyllostominae</taxon>
        <taxon>Phyllostomus</taxon>
    </lineage>
</organism>
<sequence length="230" mass="24848">MWAASEVGAGSVTPGPGSAAQSPAHRHPTGWGSEAEGRRCRISGWRGFLHRTNAVGKAGGWWEGPEGGRFLFGVRMPWVTHRAHSREGKPRPEREVTLRVPAAPVRVGPRRKSLRRGWTGCGCGGVPGGGRGPRLAPSWGSPGGPVAAKPSNPRAAPPTPAFEDVAHLVSPREPRRLTLGAWSGRAALPDHGWAVCPQAPGQEGGLSRVAVMARLRFRRRPWRREWRVWP</sequence>
<protein>
    <submittedName>
        <fullName evidence="2">Uncharacterized protein</fullName>
    </submittedName>
</protein>
<accession>A0A834ERI2</accession>
<feature type="region of interest" description="Disordered" evidence="1">
    <location>
        <begin position="1"/>
        <end position="36"/>
    </location>
</feature>
<reference evidence="2 3" key="1">
    <citation type="journal article" date="2020" name="Nature">
        <title>Six reference-quality genomes reveal evolution of bat adaptations.</title>
        <authorList>
            <person name="Jebb D."/>
            <person name="Huang Z."/>
            <person name="Pippel M."/>
            <person name="Hughes G.M."/>
            <person name="Lavrichenko K."/>
            <person name="Devanna P."/>
            <person name="Winkler S."/>
            <person name="Jermiin L.S."/>
            <person name="Skirmuntt E.C."/>
            <person name="Katzourakis A."/>
            <person name="Burkitt-Gray L."/>
            <person name="Ray D.A."/>
            <person name="Sullivan K.A.M."/>
            <person name="Roscito J.G."/>
            <person name="Kirilenko B.M."/>
            <person name="Davalos L.M."/>
            <person name="Corthals A.P."/>
            <person name="Power M.L."/>
            <person name="Jones G."/>
            <person name="Ransome R.D."/>
            <person name="Dechmann D.K.N."/>
            <person name="Locatelli A.G."/>
            <person name="Puechmaille S.J."/>
            <person name="Fedrigo O."/>
            <person name="Jarvis E.D."/>
            <person name="Hiller M."/>
            <person name="Vernes S.C."/>
            <person name="Myers E.W."/>
            <person name="Teeling E.C."/>
        </authorList>
    </citation>
    <scope>NUCLEOTIDE SEQUENCE [LARGE SCALE GENOMIC DNA]</scope>
    <source>
        <strain evidence="2">Bat1K_MPI-CBG_1</strain>
    </source>
</reference>
<evidence type="ECO:0000313" key="3">
    <source>
        <dbReference type="Proteomes" id="UP000664940"/>
    </source>
</evidence>
<comment type="caution">
    <text evidence="2">The sequence shown here is derived from an EMBL/GenBank/DDBJ whole genome shotgun (WGS) entry which is preliminary data.</text>
</comment>